<evidence type="ECO:0000313" key="2">
    <source>
        <dbReference type="EMBL" id="GAQ90917.1"/>
    </source>
</evidence>
<organism evidence="2 3">
    <name type="scientific">Klebsormidium nitens</name>
    <name type="common">Green alga</name>
    <name type="synonym">Ulothrix nitens</name>
    <dbReference type="NCBI Taxonomy" id="105231"/>
    <lineage>
        <taxon>Eukaryota</taxon>
        <taxon>Viridiplantae</taxon>
        <taxon>Streptophyta</taxon>
        <taxon>Klebsormidiophyceae</taxon>
        <taxon>Klebsormidiales</taxon>
        <taxon>Klebsormidiaceae</taxon>
        <taxon>Klebsormidium</taxon>
    </lineage>
</organism>
<dbReference type="Proteomes" id="UP000054558">
    <property type="component" value="Unassembled WGS sequence"/>
</dbReference>
<sequence length="134" mass="16139">MSIGSTHRLTRLFAHAKAFKNDIEFLGAYRNNAQWKEWKLLVESVDELRKKPIDEIPMEDIVVTLDEIVEVDEVVRAEVDRVKAEEKKRKREEAEEEERKRQREEEDEEEEEEDEEEDEQNEEDEDENGEEEEF</sequence>
<feature type="compositionally biased region" description="Acidic residues" evidence="1">
    <location>
        <begin position="105"/>
        <end position="134"/>
    </location>
</feature>
<feature type="region of interest" description="Disordered" evidence="1">
    <location>
        <begin position="82"/>
        <end position="134"/>
    </location>
</feature>
<reference evidence="2 3" key="1">
    <citation type="journal article" date="2014" name="Nat. Commun.">
        <title>Klebsormidium flaccidum genome reveals primary factors for plant terrestrial adaptation.</title>
        <authorList>
            <person name="Hori K."/>
            <person name="Maruyama F."/>
            <person name="Fujisawa T."/>
            <person name="Togashi T."/>
            <person name="Yamamoto N."/>
            <person name="Seo M."/>
            <person name="Sato S."/>
            <person name="Yamada T."/>
            <person name="Mori H."/>
            <person name="Tajima N."/>
            <person name="Moriyama T."/>
            <person name="Ikeuchi M."/>
            <person name="Watanabe M."/>
            <person name="Wada H."/>
            <person name="Kobayashi K."/>
            <person name="Saito M."/>
            <person name="Masuda T."/>
            <person name="Sasaki-Sekimoto Y."/>
            <person name="Mashiguchi K."/>
            <person name="Awai K."/>
            <person name="Shimojima M."/>
            <person name="Masuda S."/>
            <person name="Iwai M."/>
            <person name="Nobusawa T."/>
            <person name="Narise T."/>
            <person name="Kondo S."/>
            <person name="Saito H."/>
            <person name="Sato R."/>
            <person name="Murakawa M."/>
            <person name="Ihara Y."/>
            <person name="Oshima-Yamada Y."/>
            <person name="Ohtaka K."/>
            <person name="Satoh M."/>
            <person name="Sonobe K."/>
            <person name="Ishii M."/>
            <person name="Ohtani R."/>
            <person name="Kanamori-Sato M."/>
            <person name="Honoki R."/>
            <person name="Miyazaki D."/>
            <person name="Mochizuki H."/>
            <person name="Umetsu J."/>
            <person name="Higashi K."/>
            <person name="Shibata D."/>
            <person name="Kamiya Y."/>
            <person name="Sato N."/>
            <person name="Nakamura Y."/>
            <person name="Tabata S."/>
            <person name="Ida S."/>
            <person name="Kurokawa K."/>
            <person name="Ohta H."/>
        </authorList>
    </citation>
    <scope>NUCLEOTIDE SEQUENCE [LARGE SCALE GENOMIC DNA]</scope>
    <source>
        <strain evidence="2 3">NIES-2285</strain>
    </source>
</reference>
<gene>
    <name evidence="2" type="ORF">KFL_007020040</name>
</gene>
<feature type="compositionally biased region" description="Basic and acidic residues" evidence="1">
    <location>
        <begin position="82"/>
        <end position="104"/>
    </location>
</feature>
<evidence type="ECO:0000313" key="3">
    <source>
        <dbReference type="Proteomes" id="UP000054558"/>
    </source>
</evidence>
<dbReference type="EMBL" id="DF237651">
    <property type="protein sequence ID" value="GAQ90917.1"/>
    <property type="molecule type" value="Genomic_DNA"/>
</dbReference>
<accession>A0A1Y1IQL8</accession>
<keyword evidence="3" id="KW-1185">Reference proteome</keyword>
<proteinExistence type="predicted"/>
<evidence type="ECO:0000256" key="1">
    <source>
        <dbReference type="SAM" id="MobiDB-lite"/>
    </source>
</evidence>
<name>A0A1Y1IQL8_KLENI</name>
<dbReference type="AlphaFoldDB" id="A0A1Y1IQL8"/>
<protein>
    <submittedName>
        <fullName evidence="2">Uncharacterized protein</fullName>
    </submittedName>
</protein>
<dbReference type="OMA" id="KKMKWTK"/>